<dbReference type="Proteomes" id="UP000230881">
    <property type="component" value="Segment"/>
</dbReference>
<proteinExistence type="predicted"/>
<sequence length="861" mass="99669">MNTLVEPTEIELFDFPWQAPLSPINYDVTAIAAGHKVANVEPDDMSVIERRLYEVDALSHEWRKAFFQDVPPYLAKYFAERYIRTYEKKGARAANTFLREKMHPAKERVLKVLQQYKQLPNTQKVALLSKEFEDGEDPFHPVFFTEYGNPEDIKSKQVSFDFEKDEKDRKPVKQRLLAELEQDELRDMAFRIAKIMEAYLQLTASRKHADREEDVDQAVVDAYEALAHFCTQTFGIKAPRKYQKQTHLSASSDIMRMISDSWWLGRLVKVRKIMREHLAIAMGQVSNNASPYASWDCVREHQEQQQRNYEAIKNMVLFDEETEEEHDLWDMVKKSVSNPAIRRHELMVRCRGCEDIGNELGLQGLFLTLTTPSKYHNSYKKGGFIDHWNGASPRDAQAYLNKKWQLIRAKLNRDEIRWFGVRVAEPHHDGTPHWHLLIWVRKEDISAVRDTFITYATEEDRGELHPEFEKEKQKPFRKGVYVGPLDYRPRCDFGYIDPTKGTATGYIAKYISKNIDGYAMDGDISDETGKPVKDMARNVSAWKSRWSIRQFQFFGGAPVTTYRELRRLANQNKKAFMEYIFMQERADLISMYELLHYQLIGAFKPARVMTNQELVEVIAQSYEARAKTEIPHVAAVLRSADEGRWHGYIMNQGGPFVKRKELLVTNVYQELPFASPYAEAIRKLEGIATPEQVIKTREKVWTIKRKGKETTEGEAVGFGSEATAFGGSAASRSSVNNCTDPFTGQVSTQLTRLLQPDRLKGSQNDQIVDEVAISALFKGSTLRLDDETELKIRPAEVDEHGKIRPARLVEVKREVDSDIWCRFEGWEKFEQQMEKLNQKPQEHSQPDLSFFQELEGDWPLA</sequence>
<evidence type="ECO:0000313" key="7">
    <source>
        <dbReference type="Proteomes" id="UP000230881"/>
    </source>
</evidence>
<protein>
    <submittedName>
        <fullName evidence="6">Replication protein</fullName>
    </submittedName>
</protein>
<evidence type="ECO:0000256" key="2">
    <source>
        <dbReference type="ARBA" id="ARBA00022722"/>
    </source>
</evidence>
<evidence type="ECO:0000256" key="4">
    <source>
        <dbReference type="ARBA" id="ARBA00022801"/>
    </source>
</evidence>
<dbReference type="GO" id="GO:0006260">
    <property type="term" value="P:DNA replication"/>
    <property type="evidence" value="ECO:0007669"/>
    <property type="project" value="UniProtKB-KW"/>
</dbReference>
<keyword evidence="2" id="KW-0540">Nuclease</keyword>
<gene>
    <name evidence="6" type="ORF">VcP032_15</name>
</gene>
<keyword evidence="4" id="KW-0378">Hydrolase</keyword>
<evidence type="ECO:0000259" key="5">
    <source>
        <dbReference type="Pfam" id="PF05840"/>
    </source>
</evidence>
<evidence type="ECO:0000313" key="6">
    <source>
        <dbReference type="EMBL" id="ANA87647.1"/>
    </source>
</evidence>
<evidence type="ECO:0000256" key="3">
    <source>
        <dbReference type="ARBA" id="ARBA00022759"/>
    </source>
</evidence>
<dbReference type="GO" id="GO:0004519">
    <property type="term" value="F:endonuclease activity"/>
    <property type="evidence" value="ECO:0007669"/>
    <property type="project" value="UniProtKB-KW"/>
</dbReference>
<evidence type="ECO:0000256" key="1">
    <source>
        <dbReference type="ARBA" id="ARBA00022705"/>
    </source>
</evidence>
<keyword evidence="1" id="KW-0235">DNA replication</keyword>
<keyword evidence="3" id="KW-0255">Endonuclease</keyword>
<dbReference type="InterPro" id="IPR008766">
    <property type="entry name" value="Replication_gene_A-like"/>
</dbReference>
<organism evidence="6 7">
    <name type="scientific">Vibrio phage VcP032</name>
    <dbReference type="NCBI Taxonomy" id="1841196"/>
    <lineage>
        <taxon>Viruses</taxon>
        <taxon>Duplodnaviria</taxon>
        <taxon>Heunggongvirae</taxon>
        <taxon>Uroviricota</taxon>
        <taxon>Caudoviricetes</taxon>
        <taxon>Peduoviridae</taxon>
        <taxon>Longwoodvirus</taxon>
        <taxon>Longwoodvirus K139</taxon>
    </lineage>
</organism>
<dbReference type="GO" id="GO:0016787">
    <property type="term" value="F:hydrolase activity"/>
    <property type="evidence" value="ECO:0007669"/>
    <property type="project" value="UniProtKB-KW"/>
</dbReference>
<dbReference type="EMBL" id="KX058879">
    <property type="protein sequence ID" value="ANA87647.1"/>
    <property type="molecule type" value="Genomic_DNA"/>
</dbReference>
<name>A0A166YHE2_9CAUD</name>
<dbReference type="Pfam" id="PF05840">
    <property type="entry name" value="Phage_GPA"/>
    <property type="match status" value="1"/>
</dbReference>
<accession>A0A166YHE2</accession>
<feature type="domain" description="Replication gene A protein-like" evidence="5">
    <location>
        <begin position="183"/>
        <end position="518"/>
    </location>
</feature>
<reference evidence="6 7" key="1">
    <citation type="submission" date="2016-04" db="EMBL/GenBank/DDBJ databases">
        <title>Genome sequence of the K139-like phage VcP032 originating from Vibrio cholerae O1 El Tor Ogawa serotype.</title>
        <authorList>
            <person name="Hammerl J.A."/>
            <person name="Jaeckel C."/>
            <person name="Strauch E."/>
        </authorList>
    </citation>
    <scope>NUCLEOTIDE SEQUENCE [LARGE SCALE GENOMIC DNA]</scope>
</reference>